<dbReference type="PROSITE" id="PS50878">
    <property type="entry name" value="RT_POL"/>
    <property type="match status" value="1"/>
</dbReference>
<reference evidence="2 3" key="1">
    <citation type="submission" date="2023-03" db="EMBL/GenBank/DDBJ databases">
        <title>Genome insight into feeding habits of ladybird beetles.</title>
        <authorList>
            <person name="Li H.-S."/>
            <person name="Huang Y.-H."/>
            <person name="Pang H."/>
        </authorList>
    </citation>
    <scope>NUCLEOTIDE SEQUENCE [LARGE SCALE GENOMIC DNA]</scope>
    <source>
        <strain evidence="2">SYSU_2023b</strain>
        <tissue evidence="2">Whole body</tissue>
    </source>
</reference>
<dbReference type="InterPro" id="IPR000477">
    <property type="entry name" value="RT_dom"/>
</dbReference>
<dbReference type="AlphaFoldDB" id="A0AAW1US38"/>
<evidence type="ECO:0000313" key="3">
    <source>
        <dbReference type="Proteomes" id="UP001431783"/>
    </source>
</evidence>
<dbReference type="SUPFAM" id="SSF56672">
    <property type="entry name" value="DNA/RNA polymerases"/>
    <property type="match status" value="1"/>
</dbReference>
<accession>A0AAW1US38</accession>
<dbReference type="PANTHER" id="PTHR19446">
    <property type="entry name" value="REVERSE TRANSCRIPTASES"/>
    <property type="match status" value="1"/>
</dbReference>
<dbReference type="Proteomes" id="UP001431783">
    <property type="component" value="Unassembled WGS sequence"/>
</dbReference>
<evidence type="ECO:0000259" key="1">
    <source>
        <dbReference type="PROSITE" id="PS50878"/>
    </source>
</evidence>
<dbReference type="Pfam" id="PF00078">
    <property type="entry name" value="RVT_1"/>
    <property type="match status" value="1"/>
</dbReference>
<feature type="domain" description="Reverse transcriptase" evidence="1">
    <location>
        <begin position="6"/>
        <end position="176"/>
    </location>
</feature>
<dbReference type="GO" id="GO:0071897">
    <property type="term" value="P:DNA biosynthetic process"/>
    <property type="evidence" value="ECO:0007669"/>
    <property type="project" value="UniProtKB-ARBA"/>
</dbReference>
<dbReference type="InterPro" id="IPR043502">
    <property type="entry name" value="DNA/RNA_pol_sf"/>
</dbReference>
<organism evidence="2 3">
    <name type="scientific">Henosepilachna vigintioctopunctata</name>
    <dbReference type="NCBI Taxonomy" id="420089"/>
    <lineage>
        <taxon>Eukaryota</taxon>
        <taxon>Metazoa</taxon>
        <taxon>Ecdysozoa</taxon>
        <taxon>Arthropoda</taxon>
        <taxon>Hexapoda</taxon>
        <taxon>Insecta</taxon>
        <taxon>Pterygota</taxon>
        <taxon>Neoptera</taxon>
        <taxon>Endopterygota</taxon>
        <taxon>Coleoptera</taxon>
        <taxon>Polyphaga</taxon>
        <taxon>Cucujiformia</taxon>
        <taxon>Coccinelloidea</taxon>
        <taxon>Coccinellidae</taxon>
        <taxon>Epilachninae</taxon>
        <taxon>Epilachnini</taxon>
        <taxon>Henosepilachna</taxon>
    </lineage>
</organism>
<evidence type="ECO:0000313" key="2">
    <source>
        <dbReference type="EMBL" id="KAK9883993.1"/>
    </source>
</evidence>
<name>A0AAW1US38_9CUCU</name>
<gene>
    <name evidence="2" type="ORF">WA026_004928</name>
</gene>
<protein>
    <recommendedName>
        <fullName evidence="1">Reverse transcriptase domain-containing protein</fullName>
    </recommendedName>
</protein>
<proteinExistence type="predicted"/>
<dbReference type="EMBL" id="JARQZJ010000092">
    <property type="protein sequence ID" value="KAK9883993.1"/>
    <property type="molecule type" value="Genomic_DNA"/>
</dbReference>
<keyword evidence="3" id="KW-1185">Reference proteome</keyword>
<comment type="caution">
    <text evidence="2">The sequence shown here is derived from an EMBL/GenBank/DDBJ whole genome shotgun (WGS) entry which is preliminary data.</text>
</comment>
<sequence length="176" mass="20621">MKMYTWRLSKSVFPQIWKSGTIIMIAKPNKDHKKVENYRPITLLPVLGKLLEKIVKNLQLPSHNISFKYTKCRLKLEKTAVVCMDLNKAFNSMWLEGLLYKLHMKDTPSYLIHIVRAFLEDRELKINIKDNTSIVFTVYRGTPQGSPLSPLLYNIFSSDIDTPHIQNNIYYNMQMI</sequence>